<keyword evidence="4" id="KW-1185">Reference proteome</keyword>
<dbReference type="RefSeq" id="WP_166756609.1">
    <property type="nucleotide sequence ID" value="NZ_BAABJU010000003.1"/>
</dbReference>
<dbReference type="Proteomes" id="UP000648663">
    <property type="component" value="Unassembled WGS sequence"/>
</dbReference>
<reference evidence="4" key="2">
    <citation type="journal article" date="2019" name="Int. J. Syst. Evol. Microbiol.">
        <title>The Global Catalogue of Microorganisms (GCM) 10K type strain sequencing project: providing services to taxonomists for standard genome sequencing and annotation.</title>
        <authorList>
            <consortium name="The Broad Institute Genomics Platform"/>
            <consortium name="The Broad Institute Genome Sequencing Center for Infectious Disease"/>
            <person name="Wu L."/>
            <person name="Ma J."/>
        </authorList>
    </citation>
    <scope>NUCLEOTIDE SEQUENCE [LARGE SCALE GENOMIC DNA]</scope>
    <source>
        <strain evidence="4">CGMCC 4.5581</strain>
    </source>
</reference>
<evidence type="ECO:0000313" key="4">
    <source>
        <dbReference type="Proteomes" id="UP000648663"/>
    </source>
</evidence>
<evidence type="ECO:0000313" key="2">
    <source>
        <dbReference type="EMBL" id="NIH69011.1"/>
    </source>
</evidence>
<reference evidence="1" key="1">
    <citation type="journal article" date="2014" name="Int. J. Syst. Evol. Microbiol.">
        <title>Complete genome of a new Firmicutes species belonging to the dominant human colonic microbiota ('Ruminococcus bicirculans') reveals two chromosomes and a selective capacity to utilize plant glucans.</title>
        <authorList>
            <consortium name="NISC Comparative Sequencing Program"/>
            <person name="Wegmann U."/>
            <person name="Louis P."/>
            <person name="Goesmann A."/>
            <person name="Henrissat B."/>
            <person name="Duncan S.H."/>
            <person name="Flint H.J."/>
        </authorList>
    </citation>
    <scope>NUCLEOTIDE SEQUENCE</scope>
    <source>
        <strain evidence="1">CGMCC 4.5581</strain>
    </source>
</reference>
<gene>
    <name evidence="2" type="ORF">FB380_003499</name>
    <name evidence="1" type="ORF">GCM10011589_37890</name>
</gene>
<dbReference type="EMBL" id="JAAMPA010000002">
    <property type="protein sequence ID" value="NIH69011.1"/>
    <property type="molecule type" value="Genomic_DNA"/>
</dbReference>
<dbReference type="Proteomes" id="UP000552836">
    <property type="component" value="Unassembled WGS sequence"/>
</dbReference>
<sequence>MSAEHTTTAVAQLAEANLFDVSASIGVHYSRSSITGLPLLSYRDTELDLHFSGEEISRVQTPIGELVTVVLQDVVDAFTRTFTLVVPVVRLQMGDAVEFSALGVETTDASGAFLPPPGPAGVLQTHRVHQLSGTAQLVAF</sequence>
<reference evidence="2 3" key="3">
    <citation type="submission" date="2020-02" db="EMBL/GenBank/DDBJ databases">
        <title>Sequencing the genomes of 1000 actinobacteria strains.</title>
        <authorList>
            <person name="Klenk H.-P."/>
        </authorList>
    </citation>
    <scope>NUCLEOTIDE SEQUENCE [LARGE SCALE GENOMIC DNA]</scope>
    <source>
        <strain evidence="2 3">DSM 45201</strain>
    </source>
</reference>
<accession>A0A846LNH4</accession>
<evidence type="ECO:0000313" key="3">
    <source>
        <dbReference type="Proteomes" id="UP000552836"/>
    </source>
</evidence>
<comment type="caution">
    <text evidence="2">The sequence shown here is derived from an EMBL/GenBank/DDBJ whole genome shotgun (WGS) entry which is preliminary data.</text>
</comment>
<name>A0A846LNH4_9ACTN</name>
<reference evidence="1" key="4">
    <citation type="submission" date="2024-05" db="EMBL/GenBank/DDBJ databases">
        <authorList>
            <person name="Sun Q."/>
            <person name="Zhou Y."/>
        </authorList>
    </citation>
    <scope>NUCLEOTIDE SEQUENCE</scope>
    <source>
        <strain evidence="1">CGMCC 4.5581</strain>
    </source>
</reference>
<dbReference type="AlphaFoldDB" id="A0A846LNH4"/>
<organism evidence="2 3">
    <name type="scientific">Modestobacter marinus</name>
    <dbReference type="NCBI Taxonomy" id="477641"/>
    <lineage>
        <taxon>Bacteria</taxon>
        <taxon>Bacillati</taxon>
        <taxon>Actinomycetota</taxon>
        <taxon>Actinomycetes</taxon>
        <taxon>Geodermatophilales</taxon>
        <taxon>Geodermatophilaceae</taxon>
        <taxon>Modestobacter</taxon>
    </lineage>
</organism>
<proteinExistence type="predicted"/>
<protein>
    <submittedName>
        <fullName evidence="2">Uncharacterized protein</fullName>
    </submittedName>
</protein>
<dbReference type="EMBL" id="BMMI01000007">
    <property type="protein sequence ID" value="GGL78213.1"/>
    <property type="molecule type" value="Genomic_DNA"/>
</dbReference>
<evidence type="ECO:0000313" key="1">
    <source>
        <dbReference type="EMBL" id="GGL78213.1"/>
    </source>
</evidence>